<organism evidence="1 2">
    <name type="scientific">Ophiocordyceps sinensis</name>
    <dbReference type="NCBI Taxonomy" id="72228"/>
    <lineage>
        <taxon>Eukaryota</taxon>
        <taxon>Fungi</taxon>
        <taxon>Dikarya</taxon>
        <taxon>Ascomycota</taxon>
        <taxon>Pezizomycotina</taxon>
        <taxon>Sordariomycetes</taxon>
        <taxon>Hypocreomycetidae</taxon>
        <taxon>Hypocreales</taxon>
        <taxon>Ophiocordycipitaceae</taxon>
        <taxon>Ophiocordyceps</taxon>
    </lineage>
</organism>
<evidence type="ECO:0000313" key="2">
    <source>
        <dbReference type="Proteomes" id="UP000557566"/>
    </source>
</evidence>
<evidence type="ECO:0000313" key="1">
    <source>
        <dbReference type="EMBL" id="KAF4506456.1"/>
    </source>
</evidence>
<reference evidence="1 2" key="1">
    <citation type="journal article" date="2020" name="Genome Biol. Evol.">
        <title>A new high-quality draft genome assembly of the Chinese cordyceps Ophiocordyceps sinensis.</title>
        <authorList>
            <person name="Shu R."/>
            <person name="Zhang J."/>
            <person name="Meng Q."/>
            <person name="Zhang H."/>
            <person name="Zhou G."/>
            <person name="Li M."/>
            <person name="Wu P."/>
            <person name="Zhao Y."/>
            <person name="Chen C."/>
            <person name="Qin Q."/>
        </authorList>
    </citation>
    <scope>NUCLEOTIDE SEQUENCE [LARGE SCALE GENOMIC DNA]</scope>
    <source>
        <strain evidence="1 2">IOZ07</strain>
    </source>
</reference>
<keyword evidence="2" id="KW-1185">Reference proteome</keyword>
<name>A0A8H4PMV6_9HYPO</name>
<comment type="caution">
    <text evidence="1">The sequence shown here is derived from an EMBL/GenBank/DDBJ whole genome shotgun (WGS) entry which is preliminary data.</text>
</comment>
<protein>
    <submittedName>
        <fullName evidence="1">Uncharacterized protein</fullName>
    </submittedName>
</protein>
<dbReference type="EMBL" id="JAAVMX010000007">
    <property type="protein sequence ID" value="KAF4506456.1"/>
    <property type="molecule type" value="Genomic_DNA"/>
</dbReference>
<dbReference type="OrthoDB" id="4175349at2759"/>
<sequence>MKPSALLTTTALAHALPSPTAAPVTLARPLNWLAGHALFPGQLLEGFGEPYENYTMQTWALHVLGKCREKTECNSTVSFAVLDEGGRAVKWVGYAFWGPHTTQNDYNRSARVQESVAYNVVRLPGA</sequence>
<accession>A0A8H4PMV6</accession>
<proteinExistence type="predicted"/>
<gene>
    <name evidence="1" type="ORF">G6O67_006541</name>
</gene>
<dbReference type="AlphaFoldDB" id="A0A8H4PMV6"/>
<dbReference type="Proteomes" id="UP000557566">
    <property type="component" value="Unassembled WGS sequence"/>
</dbReference>